<evidence type="ECO:0000313" key="4">
    <source>
        <dbReference type="EMBL" id="QDV67418.1"/>
    </source>
</evidence>
<sequence precursor="true">MRWPQRRCLTRHLRRAALVSLITASSNGFSTADQPQAELAPVQKNQYAMPALTGETKGPLSQPRIIAYTAAEQVGEPSSIARHVRLIESQVQLNPLAIVQTAAPDSPAESKSTLEFRVPAGTDSVPQMIGNPAPRSTLKLRSNETSPRKQPPVGESRSVLSIVPQRHVAPAEADAEVTFSISDDSLSIPPRPQETTPVELVRPRRAAVVEVVESPRQIPLVKPKNDPAKMPIVERKQVTESSAPVEPSTGGQVWKMPKIRPLVNEDPADEPAGRIAAKPRPKENTESANVASSKPTVAKTLTEDAPLPLVAHAGQARFGGMLEGADQKTKSVLDKTSVTKSQEPTPQPTLVRENKVVVDVPPADAIAKPKSVADRAVVAIKSTMDLEANLVTRSQFAVSVAESRMLFAGDRIVRVSVEHPDVCNAVTTGKESVMVVGRKLGRTRVAIWTESTPNLEPELYVVQVDGAEGESEDQRLAGQMTGTVASMFSEANVKVHVVEDGFAVSGTAETESQARKIMQVVRSACLRRVRDEIVVR</sequence>
<reference evidence="4 5" key="1">
    <citation type="submission" date="2019-02" db="EMBL/GenBank/DDBJ databases">
        <title>Deep-cultivation of Planctomycetes and their phenomic and genomic characterization uncovers novel biology.</title>
        <authorList>
            <person name="Wiegand S."/>
            <person name="Jogler M."/>
            <person name="Boedeker C."/>
            <person name="Pinto D."/>
            <person name="Vollmers J."/>
            <person name="Rivas-Marin E."/>
            <person name="Kohn T."/>
            <person name="Peeters S.H."/>
            <person name="Heuer A."/>
            <person name="Rast P."/>
            <person name="Oberbeckmann S."/>
            <person name="Bunk B."/>
            <person name="Jeske O."/>
            <person name="Meyerdierks A."/>
            <person name="Storesund J.E."/>
            <person name="Kallscheuer N."/>
            <person name="Luecker S."/>
            <person name="Lage O.M."/>
            <person name="Pohl T."/>
            <person name="Merkel B.J."/>
            <person name="Hornburger P."/>
            <person name="Mueller R.-W."/>
            <person name="Bruemmer F."/>
            <person name="Labrenz M."/>
            <person name="Spormann A.M."/>
            <person name="Op den Camp H."/>
            <person name="Overmann J."/>
            <person name="Amann R."/>
            <person name="Jetten M.S.M."/>
            <person name="Mascher T."/>
            <person name="Medema M.H."/>
            <person name="Devos D.P."/>
            <person name="Kaster A.-K."/>
            <person name="Ovreas L."/>
            <person name="Rohde M."/>
            <person name="Galperin M.Y."/>
            <person name="Jogler C."/>
        </authorList>
    </citation>
    <scope>NUCLEOTIDE SEQUENCE [LARGE SCALE GENOMIC DNA]</scope>
    <source>
        <strain evidence="4 5">Poly24</strain>
    </source>
</reference>
<evidence type="ECO:0000256" key="1">
    <source>
        <dbReference type="SAM" id="MobiDB-lite"/>
    </source>
</evidence>
<feature type="chain" id="PRO_5021867003" description="Pilus formation protein N-terminal domain-containing protein" evidence="2">
    <location>
        <begin position="33"/>
        <end position="536"/>
    </location>
</feature>
<gene>
    <name evidence="4" type="ORF">Poly24_11130</name>
</gene>
<feature type="region of interest" description="Disordered" evidence="1">
    <location>
        <begin position="327"/>
        <end position="348"/>
    </location>
</feature>
<evidence type="ECO:0000259" key="3">
    <source>
        <dbReference type="Pfam" id="PF13629"/>
    </source>
</evidence>
<dbReference type="Proteomes" id="UP000315082">
    <property type="component" value="Chromosome"/>
</dbReference>
<feature type="domain" description="Pilus formation protein N-terminal" evidence="3">
    <location>
        <begin position="395"/>
        <end position="452"/>
    </location>
</feature>
<dbReference type="AlphaFoldDB" id="A0A518JPH7"/>
<keyword evidence="5" id="KW-1185">Reference proteome</keyword>
<dbReference type="RefSeq" id="WP_145091558.1">
    <property type="nucleotide sequence ID" value="NZ_CP036348.1"/>
</dbReference>
<name>A0A518JPH7_9BACT</name>
<protein>
    <recommendedName>
        <fullName evidence="3">Pilus formation protein N-terminal domain-containing protein</fullName>
    </recommendedName>
</protein>
<evidence type="ECO:0000313" key="5">
    <source>
        <dbReference type="Proteomes" id="UP000315082"/>
    </source>
</evidence>
<proteinExistence type="predicted"/>
<feature type="compositionally biased region" description="Polar residues" evidence="1">
    <location>
        <begin position="286"/>
        <end position="295"/>
    </location>
</feature>
<feature type="region of interest" description="Disordered" evidence="1">
    <location>
        <begin position="264"/>
        <end position="297"/>
    </location>
</feature>
<dbReference type="KEGG" id="rcf:Poly24_11130"/>
<dbReference type="InterPro" id="IPR032789">
    <property type="entry name" value="T2SS-T3SS_pil_N"/>
</dbReference>
<dbReference type="EMBL" id="CP036348">
    <property type="protein sequence ID" value="QDV67418.1"/>
    <property type="molecule type" value="Genomic_DNA"/>
</dbReference>
<keyword evidence="2" id="KW-0732">Signal</keyword>
<feature type="region of interest" description="Disordered" evidence="1">
    <location>
        <begin position="122"/>
        <end position="159"/>
    </location>
</feature>
<feature type="signal peptide" evidence="2">
    <location>
        <begin position="1"/>
        <end position="32"/>
    </location>
</feature>
<organism evidence="4 5">
    <name type="scientific">Rosistilla carotiformis</name>
    <dbReference type="NCBI Taxonomy" id="2528017"/>
    <lineage>
        <taxon>Bacteria</taxon>
        <taxon>Pseudomonadati</taxon>
        <taxon>Planctomycetota</taxon>
        <taxon>Planctomycetia</taxon>
        <taxon>Pirellulales</taxon>
        <taxon>Pirellulaceae</taxon>
        <taxon>Rosistilla</taxon>
    </lineage>
</organism>
<dbReference type="Pfam" id="PF13629">
    <property type="entry name" value="T2SS-T3SS_pil_N"/>
    <property type="match status" value="1"/>
</dbReference>
<evidence type="ECO:0000256" key="2">
    <source>
        <dbReference type="SAM" id="SignalP"/>
    </source>
</evidence>
<accession>A0A518JPH7</accession>
<dbReference type="OrthoDB" id="251117at2"/>
<feature type="compositionally biased region" description="Polar residues" evidence="1">
    <location>
        <begin position="334"/>
        <end position="344"/>
    </location>
</feature>